<organism evidence="2">
    <name type="scientific">viral metagenome</name>
    <dbReference type="NCBI Taxonomy" id="1070528"/>
    <lineage>
        <taxon>unclassified sequences</taxon>
        <taxon>metagenomes</taxon>
        <taxon>organismal metagenomes</taxon>
    </lineage>
</organism>
<evidence type="ECO:0000256" key="1">
    <source>
        <dbReference type="SAM" id="MobiDB-lite"/>
    </source>
</evidence>
<accession>A0A6C0EMM3</accession>
<sequence length="308" mass="34014">MKFSTRFILLLLIILCVLAVFLYSLNGRTVEQAREEAASGASEAFNSYNTDTYSVREGGDPGPSNCPNVLVNKGDIIFLYNTTLPENQLVQTFRNMDEYQTYVAQQQAAGINCPLLYLRQEVNTQGQEVYRVYTEATMGPTSGATKRPPTPGIPTPEPAPTSSPSSVVDTGAEWRQQGRPPMPPPFLESVPVWDLHHQPPLYVEGGLPALPMETRPDGVEEAKDANKDTDPRFNQTGLHSYDPYGLYVGRFTDVDVLHKKTADTSTGLSANAADPNWGGVIYTQQMVRDQQYAGSEVRRAIYPQMGFV</sequence>
<evidence type="ECO:0000313" key="2">
    <source>
        <dbReference type="EMBL" id="QHT29891.1"/>
    </source>
</evidence>
<name>A0A6C0EMM3_9ZZZZ</name>
<reference evidence="2" key="1">
    <citation type="journal article" date="2020" name="Nature">
        <title>Giant virus diversity and host interactions through global metagenomics.</title>
        <authorList>
            <person name="Schulz F."/>
            <person name="Roux S."/>
            <person name="Paez-Espino D."/>
            <person name="Jungbluth S."/>
            <person name="Walsh D.A."/>
            <person name="Denef V.J."/>
            <person name="McMahon K.D."/>
            <person name="Konstantinidis K.T."/>
            <person name="Eloe-Fadrosh E.A."/>
            <person name="Kyrpides N.C."/>
            <person name="Woyke T."/>
        </authorList>
    </citation>
    <scope>NUCLEOTIDE SEQUENCE</scope>
    <source>
        <strain evidence="2">GVMAG-M-3300009068-24</strain>
    </source>
</reference>
<dbReference type="EMBL" id="MN738885">
    <property type="protein sequence ID" value="QHT29891.1"/>
    <property type="molecule type" value="Genomic_DNA"/>
</dbReference>
<feature type="region of interest" description="Disordered" evidence="1">
    <location>
        <begin position="138"/>
        <end position="183"/>
    </location>
</feature>
<feature type="compositionally biased region" description="Pro residues" evidence="1">
    <location>
        <begin position="148"/>
        <end position="161"/>
    </location>
</feature>
<dbReference type="AlphaFoldDB" id="A0A6C0EMM3"/>
<proteinExistence type="predicted"/>
<protein>
    <submittedName>
        <fullName evidence="2">Uncharacterized protein</fullName>
    </submittedName>
</protein>